<sequence>MSVKHAILALLYQRNRHGYDIKVKFERMVHGQWPLNAGQVYTTLDRLIRDGLVKPVTDSGDDRKEYQITDAGREELHRWLLMPVERYLLKDAFFFKLLCAQEIDFHQESEILSRQRASLIRNMMQLRQLRAGLDPERHRSMIYLVEGGILHLEADMKWVEMLLEEIKEE</sequence>
<dbReference type="OrthoDB" id="9783723at2"/>
<gene>
    <name evidence="2" type="ORF">SAMN05421790_11535</name>
</gene>
<dbReference type="AlphaFoldDB" id="A0A1N7PWM0"/>
<dbReference type="Proteomes" id="UP000186795">
    <property type="component" value="Unassembled WGS sequence"/>
</dbReference>
<evidence type="ECO:0000313" key="3">
    <source>
        <dbReference type="Proteomes" id="UP000186795"/>
    </source>
</evidence>
<organism evidence="2 3">
    <name type="scientific">Kroppenstedtia eburnea</name>
    <dbReference type="NCBI Taxonomy" id="714067"/>
    <lineage>
        <taxon>Bacteria</taxon>
        <taxon>Bacillati</taxon>
        <taxon>Bacillota</taxon>
        <taxon>Bacilli</taxon>
        <taxon>Bacillales</taxon>
        <taxon>Thermoactinomycetaceae</taxon>
        <taxon>Kroppenstedtia</taxon>
    </lineage>
</organism>
<protein>
    <submittedName>
        <fullName evidence="2">DNA-binding transcriptional regulator, PadR family</fullName>
    </submittedName>
</protein>
<evidence type="ECO:0000259" key="1">
    <source>
        <dbReference type="Pfam" id="PF03551"/>
    </source>
</evidence>
<dbReference type="Pfam" id="PF03551">
    <property type="entry name" value="PadR"/>
    <property type="match status" value="1"/>
</dbReference>
<dbReference type="InterPro" id="IPR036388">
    <property type="entry name" value="WH-like_DNA-bd_sf"/>
</dbReference>
<proteinExistence type="predicted"/>
<evidence type="ECO:0000313" key="2">
    <source>
        <dbReference type="EMBL" id="SIT15063.1"/>
    </source>
</evidence>
<dbReference type="PANTHER" id="PTHR43252">
    <property type="entry name" value="TRANSCRIPTIONAL REGULATOR YQJI"/>
    <property type="match status" value="1"/>
</dbReference>
<dbReference type="GO" id="GO:0003677">
    <property type="term" value="F:DNA binding"/>
    <property type="evidence" value="ECO:0007669"/>
    <property type="project" value="UniProtKB-KW"/>
</dbReference>
<accession>A0A1N7PWM0</accession>
<feature type="domain" description="Transcription regulator PadR N-terminal" evidence="1">
    <location>
        <begin position="7"/>
        <end position="77"/>
    </location>
</feature>
<dbReference type="InterPro" id="IPR036390">
    <property type="entry name" value="WH_DNA-bd_sf"/>
</dbReference>
<dbReference type="InterPro" id="IPR005149">
    <property type="entry name" value="Tscrpt_reg_PadR_N"/>
</dbReference>
<dbReference type="Gene3D" id="1.10.10.10">
    <property type="entry name" value="Winged helix-like DNA-binding domain superfamily/Winged helix DNA-binding domain"/>
    <property type="match status" value="1"/>
</dbReference>
<dbReference type="SUPFAM" id="SSF46785">
    <property type="entry name" value="Winged helix' DNA-binding domain"/>
    <property type="match status" value="1"/>
</dbReference>
<keyword evidence="2" id="KW-0238">DNA-binding</keyword>
<dbReference type="PANTHER" id="PTHR43252:SF6">
    <property type="entry name" value="NEGATIVE TRANSCRIPTION REGULATOR PADR"/>
    <property type="match status" value="1"/>
</dbReference>
<dbReference type="EMBL" id="FTOD01000015">
    <property type="protein sequence ID" value="SIT15063.1"/>
    <property type="molecule type" value="Genomic_DNA"/>
</dbReference>
<keyword evidence="3" id="KW-1185">Reference proteome</keyword>
<reference evidence="3" key="1">
    <citation type="submission" date="2017-01" db="EMBL/GenBank/DDBJ databases">
        <authorList>
            <person name="Varghese N."/>
            <person name="Submissions S."/>
        </authorList>
    </citation>
    <scope>NUCLEOTIDE SEQUENCE [LARGE SCALE GENOMIC DNA]</scope>
    <source>
        <strain evidence="3">DSM 45196</strain>
    </source>
</reference>
<dbReference type="RefSeq" id="WP_009711090.1">
    <property type="nucleotide sequence ID" value="NZ_CP048103.1"/>
</dbReference>
<name>A0A1N7PWM0_9BACL</name>